<evidence type="ECO:0000256" key="2">
    <source>
        <dbReference type="ARBA" id="ARBA00023125"/>
    </source>
</evidence>
<dbReference type="InterPro" id="IPR050109">
    <property type="entry name" value="HTH-type_TetR-like_transc_reg"/>
</dbReference>
<dbReference type="GO" id="GO:0000976">
    <property type="term" value="F:transcription cis-regulatory region binding"/>
    <property type="evidence" value="ECO:0007669"/>
    <property type="project" value="TreeGrafter"/>
</dbReference>
<dbReference type="RefSeq" id="WP_167488416.1">
    <property type="nucleotide sequence ID" value="NZ_CP046173.1"/>
</dbReference>
<dbReference type="SUPFAM" id="SSF48498">
    <property type="entry name" value="Tetracyclin repressor-like, C-terminal domain"/>
    <property type="match status" value="1"/>
</dbReference>
<evidence type="ECO:0000256" key="1">
    <source>
        <dbReference type="ARBA" id="ARBA00023015"/>
    </source>
</evidence>
<dbReference type="Gene3D" id="1.10.10.60">
    <property type="entry name" value="Homeodomain-like"/>
    <property type="match status" value="1"/>
</dbReference>
<dbReference type="AlphaFoldDB" id="A0A6G9Z6T8"/>
<accession>A0A6G9Z6T8</accession>
<dbReference type="InterPro" id="IPR004111">
    <property type="entry name" value="Repressor_TetR_C"/>
</dbReference>
<dbReference type="Pfam" id="PF00440">
    <property type="entry name" value="TetR_N"/>
    <property type="match status" value="1"/>
</dbReference>
<gene>
    <name evidence="6" type="ORF">F6W96_25110</name>
</gene>
<dbReference type="GO" id="GO:0003700">
    <property type="term" value="F:DNA-binding transcription factor activity"/>
    <property type="evidence" value="ECO:0007669"/>
    <property type="project" value="TreeGrafter"/>
</dbReference>
<dbReference type="SUPFAM" id="SSF46689">
    <property type="entry name" value="Homeodomain-like"/>
    <property type="match status" value="1"/>
</dbReference>
<keyword evidence="1" id="KW-0805">Transcription regulation</keyword>
<organism evidence="6 7">
    <name type="scientific">Nocardia terpenica</name>
    <dbReference type="NCBI Taxonomy" id="455432"/>
    <lineage>
        <taxon>Bacteria</taxon>
        <taxon>Bacillati</taxon>
        <taxon>Actinomycetota</taxon>
        <taxon>Actinomycetes</taxon>
        <taxon>Mycobacteriales</taxon>
        <taxon>Nocardiaceae</taxon>
        <taxon>Nocardia</taxon>
    </lineage>
</organism>
<reference evidence="6 7" key="1">
    <citation type="journal article" date="2019" name="ACS Chem. Biol.">
        <title>Identification and Mobilization of a Cryptic Antibiotic Biosynthesis Gene Locus from a Human-Pathogenic Nocardia Isolate.</title>
        <authorList>
            <person name="Herisse M."/>
            <person name="Ishida K."/>
            <person name="Porter J.L."/>
            <person name="Howden B."/>
            <person name="Hertweck C."/>
            <person name="Stinear T.P."/>
            <person name="Pidot S.J."/>
        </authorList>
    </citation>
    <scope>NUCLEOTIDE SEQUENCE [LARGE SCALE GENOMIC DNA]</scope>
    <source>
        <strain evidence="6 7">AUSMDU00012715</strain>
    </source>
</reference>
<dbReference type="InterPro" id="IPR036271">
    <property type="entry name" value="Tet_transcr_reg_TetR-rel_C_sf"/>
</dbReference>
<evidence type="ECO:0000256" key="4">
    <source>
        <dbReference type="PROSITE-ProRule" id="PRU00335"/>
    </source>
</evidence>
<name>A0A6G9Z6T8_9NOCA</name>
<proteinExistence type="predicted"/>
<dbReference type="Gene3D" id="1.10.357.10">
    <property type="entry name" value="Tetracycline Repressor, domain 2"/>
    <property type="match status" value="1"/>
</dbReference>
<dbReference type="InterPro" id="IPR001647">
    <property type="entry name" value="HTH_TetR"/>
</dbReference>
<dbReference type="PRINTS" id="PR00455">
    <property type="entry name" value="HTHTETR"/>
</dbReference>
<evidence type="ECO:0000313" key="6">
    <source>
        <dbReference type="EMBL" id="QIS21111.1"/>
    </source>
</evidence>
<dbReference type="Pfam" id="PF02909">
    <property type="entry name" value="TetR_C_1"/>
    <property type="match status" value="1"/>
</dbReference>
<dbReference type="PANTHER" id="PTHR30055">
    <property type="entry name" value="HTH-TYPE TRANSCRIPTIONAL REGULATOR RUTR"/>
    <property type="match status" value="1"/>
</dbReference>
<dbReference type="PROSITE" id="PS50977">
    <property type="entry name" value="HTH_TETR_2"/>
    <property type="match status" value="1"/>
</dbReference>
<evidence type="ECO:0000313" key="7">
    <source>
        <dbReference type="Proteomes" id="UP000500953"/>
    </source>
</evidence>
<evidence type="ECO:0000256" key="3">
    <source>
        <dbReference type="ARBA" id="ARBA00023163"/>
    </source>
</evidence>
<keyword evidence="3" id="KW-0804">Transcription</keyword>
<dbReference type="Proteomes" id="UP000500953">
    <property type="component" value="Chromosome"/>
</dbReference>
<protein>
    <submittedName>
        <fullName evidence="6">TetR family transcriptional regulator</fullName>
    </submittedName>
</protein>
<feature type="domain" description="HTH tetR-type" evidence="5">
    <location>
        <begin position="19"/>
        <end position="79"/>
    </location>
</feature>
<evidence type="ECO:0000259" key="5">
    <source>
        <dbReference type="PROSITE" id="PS50977"/>
    </source>
</evidence>
<feature type="DNA-binding region" description="H-T-H motif" evidence="4">
    <location>
        <begin position="42"/>
        <end position="61"/>
    </location>
</feature>
<dbReference type="GO" id="GO:0045892">
    <property type="term" value="P:negative regulation of DNA-templated transcription"/>
    <property type="evidence" value="ECO:0007669"/>
    <property type="project" value="InterPro"/>
</dbReference>
<sequence length="222" mass="24870">MTENSSRARAARATTPRGSLNRRRILDAVAATVANKGVDAVTMRGIATALGVDPMALYRHFQDKNSLLAAFVDDVFAGIEEPRQSGVEGAKELARQYYRVLNAHPGLVNIALDYALDSPHQLLMGERMYRHMLDAGYDIETAIMLFSGLQRFVLGSALMYPKRTDPNDPAAWSRVRGLFRALDPEQFPTVRMVNEHIPTVSQEEVFDRWLDRIFDHPENLAG</sequence>
<dbReference type="InterPro" id="IPR009057">
    <property type="entry name" value="Homeodomain-like_sf"/>
</dbReference>
<dbReference type="EMBL" id="CP046173">
    <property type="protein sequence ID" value="QIS21111.1"/>
    <property type="molecule type" value="Genomic_DNA"/>
</dbReference>
<dbReference type="PANTHER" id="PTHR30055:SF239">
    <property type="entry name" value="TRANSCRIPTIONAL REGULATORY PROTEIN"/>
    <property type="match status" value="1"/>
</dbReference>
<keyword evidence="2 4" id="KW-0238">DNA-binding</keyword>